<feature type="transmembrane region" description="Helical" evidence="1">
    <location>
        <begin position="113"/>
        <end position="137"/>
    </location>
</feature>
<reference evidence="3" key="1">
    <citation type="journal article" date="2021" name="Viruses">
        <title>Characterisation and Distribution of Karaka Okahu Purepure Virus - A Novel Emaravirus Likely to Be Endemic to New Zealand.</title>
        <authorList>
            <person name="Rabbidge L.O."/>
            <person name="Blouin A.G."/>
            <person name="Chooi K.M."/>
            <person name="Higgins C.M."/>
            <person name="MacDiarmid R.M."/>
        </authorList>
    </citation>
    <scope>NUCLEOTIDE SEQUENCE [LARGE SCALE GENOMIC DNA]</scope>
</reference>
<dbReference type="KEGG" id="vg:80554513"/>
<accession>A0AAX1PBJ3</accession>
<evidence type="ECO:0000313" key="2">
    <source>
        <dbReference type="EMBL" id="QZN83754.1"/>
    </source>
</evidence>
<keyword evidence="1" id="KW-0812">Transmembrane</keyword>
<evidence type="ECO:0000313" key="3">
    <source>
        <dbReference type="Proteomes" id="UP001156677"/>
    </source>
</evidence>
<dbReference type="Proteomes" id="UP001156677">
    <property type="component" value="Genome"/>
</dbReference>
<organism evidence="2 3">
    <name type="scientific">Karaka Okahu purepure emaravirus</name>
    <dbReference type="NCBI Taxonomy" id="2872811"/>
    <lineage>
        <taxon>Viruses</taxon>
        <taxon>Riboviria</taxon>
        <taxon>Orthornavirae</taxon>
        <taxon>Negarnaviricota</taxon>
        <taxon>Polyploviricotina</taxon>
        <taxon>Bunyaviricetes</taxon>
        <taxon>Elliovirales</taxon>
        <taxon>Fimoviridae</taxon>
        <taxon>Emaravirus</taxon>
        <taxon>Emaravirus corynocarpi</taxon>
    </lineage>
</organism>
<evidence type="ECO:0000256" key="1">
    <source>
        <dbReference type="SAM" id="Phobius"/>
    </source>
</evidence>
<dbReference type="EMBL" id="MZ391828">
    <property type="protein sequence ID" value="QZN83754.1"/>
    <property type="molecule type" value="Genomic_RNA"/>
</dbReference>
<proteinExistence type="predicted"/>
<feature type="transmembrane region" description="Helical" evidence="1">
    <location>
        <begin position="554"/>
        <end position="576"/>
    </location>
</feature>
<gene>
    <name evidence="2" type="primary">p2</name>
</gene>
<keyword evidence="1" id="KW-0472">Membrane</keyword>
<protein>
    <submittedName>
        <fullName evidence="2">Glycoprotein</fullName>
    </submittedName>
</protein>
<keyword evidence="1" id="KW-1133">Transmembrane helix</keyword>
<name>A0AAX1PBJ3_9VIRU</name>
<sequence length="599" mass="68225">MVNKIYLACAIIAIVVTTSKYSTTSGPCSCNIKLNHIHNDYVLVKPKNMCPIVLPNNHIETGNYITSSNSIMGVLCNDDLLTFEKPKIISKCKYFDDHTCSLYNSFKVFFNHVVSYIIVYLVHEHIVTALILMYAIFITITKNKLRVCHICNLPYILYHNCNTAYKLNGNKFFMLAALILHIFSYKVSSVQMHSVLKTGDGSLVTFDDHVGLIQQYDMDGSKLQFQLISTTLVYESSHLHDLYKIVDEPFIEKQCSVCEPKIEDCVKSLGGNADYAYSKLVDKWSCALVQLKVCFICSNNVVKIGSVFQLTKPKIVVDYLETIDGIKTNTLNLDKRNSQYFETMVVLVTEKDSYEGNICMKPDLSCYGKHIKRSSDTDVVIYKKVEIIDMPGQSYTLKTCGVLESDPKNYLRIVDGFLSETKFVKNINLGSITFNINKNLIPDKDICNSKANLIFRVDGCYSCHQGYKLIISHDCMDCCKNIVKINGVDEMITTYSKAEVTLRRYSDNKQITVDSEVFQLSEPEDYHESVIIGTHYHYPMKSLIPQDIEFSFPFIRRIITIVVLSFLTIIVIYSILNSCKLLQSYTPNEVLLRNKSKNL</sequence>
<dbReference type="GeneID" id="80554513"/>
<keyword evidence="3" id="KW-1185">Reference proteome</keyword>
<dbReference type="RefSeq" id="YP_010840840.1">
    <property type="nucleotide sequence ID" value="NC_079062.1"/>
</dbReference>